<dbReference type="OrthoDB" id="9789113at2"/>
<evidence type="ECO:0000313" key="10">
    <source>
        <dbReference type="Proteomes" id="UP000008204"/>
    </source>
</evidence>
<evidence type="ECO:0000256" key="2">
    <source>
        <dbReference type="ARBA" id="ARBA00022475"/>
    </source>
</evidence>
<dbReference type="Proteomes" id="UP000008204">
    <property type="component" value="Chromosome"/>
</dbReference>
<keyword evidence="2" id="KW-1003">Cell membrane</keyword>
<dbReference type="PANTHER" id="PTHR14969">
    <property type="entry name" value="SPHINGOSINE-1-PHOSPHATE PHOSPHOHYDROLASE"/>
    <property type="match status" value="1"/>
</dbReference>
<dbReference type="Gene3D" id="1.20.144.10">
    <property type="entry name" value="Phosphatidic acid phosphatase type 2/haloperoxidase"/>
    <property type="match status" value="2"/>
</dbReference>
<feature type="transmembrane region" description="Helical" evidence="7">
    <location>
        <begin position="144"/>
        <end position="163"/>
    </location>
</feature>
<evidence type="ECO:0000259" key="8">
    <source>
        <dbReference type="SMART" id="SM00014"/>
    </source>
</evidence>
<dbReference type="InterPro" id="IPR000326">
    <property type="entry name" value="PAP2/HPO"/>
</dbReference>
<evidence type="ECO:0000256" key="1">
    <source>
        <dbReference type="ARBA" id="ARBA00004651"/>
    </source>
</evidence>
<evidence type="ECO:0000256" key="3">
    <source>
        <dbReference type="ARBA" id="ARBA00022692"/>
    </source>
</evidence>
<protein>
    <submittedName>
        <fullName evidence="9">Phosphoesterase PA-phosphatase related</fullName>
    </submittedName>
</protein>
<dbReference type="PANTHER" id="PTHR14969:SF62">
    <property type="entry name" value="DECAPRENYLPHOSPHORYL-5-PHOSPHORIBOSE PHOSPHATASE RV3807C-RELATED"/>
    <property type="match status" value="1"/>
</dbReference>
<proteinExistence type="predicted"/>
<feature type="transmembrane region" description="Helical" evidence="7">
    <location>
        <begin position="103"/>
        <end position="124"/>
    </location>
</feature>
<dbReference type="InterPro" id="IPR036938">
    <property type="entry name" value="PAP2/HPO_sf"/>
</dbReference>
<evidence type="ECO:0000256" key="7">
    <source>
        <dbReference type="SAM" id="Phobius"/>
    </source>
</evidence>
<dbReference type="CDD" id="cd03392">
    <property type="entry name" value="PAP2_like_2"/>
    <property type="match status" value="1"/>
</dbReference>
<keyword evidence="4" id="KW-0378">Hydrolase</keyword>
<keyword evidence="3 7" id="KW-0812">Transmembrane</keyword>
<dbReference type="GO" id="GO:0005886">
    <property type="term" value="C:plasma membrane"/>
    <property type="evidence" value="ECO:0007669"/>
    <property type="project" value="UniProtKB-SubCell"/>
</dbReference>
<name>B7JWI0_RIPO1</name>
<dbReference type="RefSeq" id="WP_015957416.1">
    <property type="nucleotide sequence ID" value="NC_011726.1"/>
</dbReference>
<gene>
    <name evidence="9" type="ordered locus">PCC8801_4399</name>
</gene>
<reference evidence="10" key="1">
    <citation type="journal article" date="2011" name="MBio">
        <title>Novel metabolic attributes of the genus Cyanothece, comprising a group of unicellular nitrogen-fixing Cyanobacteria.</title>
        <authorList>
            <person name="Bandyopadhyay A."/>
            <person name="Elvitigala T."/>
            <person name="Welsh E."/>
            <person name="Stockel J."/>
            <person name="Liberton M."/>
            <person name="Min H."/>
            <person name="Sherman L.A."/>
            <person name="Pakrasi H.B."/>
        </authorList>
    </citation>
    <scope>NUCLEOTIDE SEQUENCE [LARGE SCALE GENOMIC DNA]</scope>
    <source>
        <strain evidence="10">PCC 8801</strain>
    </source>
</reference>
<dbReference type="AlphaFoldDB" id="B7JWI0"/>
<dbReference type="GO" id="GO:0016787">
    <property type="term" value="F:hydrolase activity"/>
    <property type="evidence" value="ECO:0007669"/>
    <property type="project" value="UniProtKB-KW"/>
</dbReference>
<dbReference type="SUPFAM" id="SSF48317">
    <property type="entry name" value="Acid phosphatase/Vanadium-dependent haloperoxidase"/>
    <property type="match status" value="1"/>
</dbReference>
<evidence type="ECO:0000256" key="4">
    <source>
        <dbReference type="ARBA" id="ARBA00022801"/>
    </source>
</evidence>
<comment type="subcellular location">
    <subcellularLocation>
        <location evidence="1">Cell membrane</location>
        <topology evidence="1">Multi-pass membrane protein</topology>
    </subcellularLocation>
</comment>
<dbReference type="Pfam" id="PF01569">
    <property type="entry name" value="PAP2"/>
    <property type="match status" value="1"/>
</dbReference>
<keyword evidence="5 7" id="KW-1133">Transmembrane helix</keyword>
<feature type="transmembrane region" description="Helical" evidence="7">
    <location>
        <begin position="77"/>
        <end position="96"/>
    </location>
</feature>
<dbReference type="eggNOG" id="COG0671">
    <property type="taxonomic scope" value="Bacteria"/>
</dbReference>
<feature type="transmembrane region" description="Helical" evidence="7">
    <location>
        <begin position="170"/>
        <end position="192"/>
    </location>
</feature>
<feature type="transmembrane region" description="Helical" evidence="7">
    <location>
        <begin position="21"/>
        <end position="42"/>
    </location>
</feature>
<dbReference type="EMBL" id="CP001287">
    <property type="protein sequence ID" value="ACK68321.1"/>
    <property type="molecule type" value="Genomic_DNA"/>
</dbReference>
<dbReference type="SMART" id="SM00014">
    <property type="entry name" value="acidPPc"/>
    <property type="match status" value="1"/>
</dbReference>
<dbReference type="KEGG" id="cyp:PCC8801_4399"/>
<dbReference type="STRING" id="41431.PCC8801_4399"/>
<feature type="domain" description="Phosphatidic acid phosphatase type 2/haloperoxidase" evidence="8">
    <location>
        <begin position="103"/>
        <end position="213"/>
    </location>
</feature>
<keyword evidence="10" id="KW-1185">Reference proteome</keyword>
<keyword evidence="6 7" id="KW-0472">Membrane</keyword>
<evidence type="ECO:0000256" key="6">
    <source>
        <dbReference type="ARBA" id="ARBA00023136"/>
    </source>
</evidence>
<evidence type="ECO:0000256" key="5">
    <source>
        <dbReference type="ARBA" id="ARBA00022989"/>
    </source>
</evidence>
<accession>B7JWI0</accession>
<feature type="transmembrane region" description="Helical" evidence="7">
    <location>
        <begin position="198"/>
        <end position="219"/>
    </location>
</feature>
<organism evidence="9 10">
    <name type="scientific">Rippkaea orientalis (strain PCC 8801 / RF-1)</name>
    <name type="common">Cyanothece sp. (strain PCC 8801)</name>
    <dbReference type="NCBI Taxonomy" id="41431"/>
    <lineage>
        <taxon>Bacteria</taxon>
        <taxon>Bacillati</taxon>
        <taxon>Cyanobacteriota</taxon>
        <taxon>Cyanophyceae</taxon>
        <taxon>Oscillatoriophycideae</taxon>
        <taxon>Chroococcales</taxon>
        <taxon>Aphanothecaceae</taxon>
        <taxon>Rippkaea</taxon>
        <taxon>Rippkaea orientalis</taxon>
    </lineage>
</organism>
<evidence type="ECO:0000313" key="9">
    <source>
        <dbReference type="EMBL" id="ACK68321.1"/>
    </source>
</evidence>
<dbReference type="HOGENOM" id="CLU_072573_3_0_3"/>
<sequence>MSNVDFSELGKKSYSWLGIHGKTVIIGMILPLVIFSILAWQVNQAREGFSWEIAILLEIHNNAQPLLDKIARPLTNLGGFPGVMGLSIPIVLWLVYQKQWQKLAYFSVTILGNEILSFSTKILFHRIRPDLWEAAYIPAQKFAFPSGHAMRTLTFFIILFILTKGSGWNIIVSLVSGLFVLVIAWTRLYLGVHFPSDILGGWLMAITWTIGITLIFNLSPVQKEDELTK</sequence>